<reference evidence="2" key="1">
    <citation type="journal article" date="2014" name="Proc. Natl. Acad. Sci. U.S.A.">
        <title>Extensive sampling of basidiomycete genomes demonstrates inadequacy of the white-rot/brown-rot paradigm for wood decay fungi.</title>
        <authorList>
            <person name="Riley R."/>
            <person name="Salamov A.A."/>
            <person name="Brown D.W."/>
            <person name="Nagy L.G."/>
            <person name="Floudas D."/>
            <person name="Held B.W."/>
            <person name="Levasseur A."/>
            <person name="Lombard V."/>
            <person name="Morin E."/>
            <person name="Otillar R."/>
            <person name="Lindquist E.A."/>
            <person name="Sun H."/>
            <person name="LaButti K.M."/>
            <person name="Schmutz J."/>
            <person name="Jabbour D."/>
            <person name="Luo H."/>
            <person name="Baker S.E."/>
            <person name="Pisabarro A.G."/>
            <person name="Walton J.D."/>
            <person name="Blanchette R.A."/>
            <person name="Henrissat B."/>
            <person name="Martin F."/>
            <person name="Cullen D."/>
            <person name="Hibbett D.S."/>
            <person name="Grigoriev I.V."/>
        </authorList>
    </citation>
    <scope>NUCLEOTIDE SEQUENCE [LARGE SCALE GENOMIC DNA]</scope>
    <source>
        <strain evidence="2">FD-172 SS1</strain>
    </source>
</reference>
<dbReference type="InParanoid" id="A0A067LTM9"/>
<proteinExistence type="predicted"/>
<dbReference type="HOGENOM" id="CLU_126089_1_0_1"/>
<evidence type="ECO:0000313" key="2">
    <source>
        <dbReference type="Proteomes" id="UP000027195"/>
    </source>
</evidence>
<organism evidence="1 2">
    <name type="scientific">Botryobasidium botryosum (strain FD-172 SS1)</name>
    <dbReference type="NCBI Taxonomy" id="930990"/>
    <lineage>
        <taxon>Eukaryota</taxon>
        <taxon>Fungi</taxon>
        <taxon>Dikarya</taxon>
        <taxon>Basidiomycota</taxon>
        <taxon>Agaricomycotina</taxon>
        <taxon>Agaricomycetes</taxon>
        <taxon>Cantharellales</taxon>
        <taxon>Botryobasidiaceae</taxon>
        <taxon>Botryobasidium</taxon>
    </lineage>
</organism>
<keyword evidence="2" id="KW-1185">Reference proteome</keyword>
<gene>
    <name evidence="1" type="ORF">BOTBODRAFT_254196</name>
</gene>
<dbReference type="AlphaFoldDB" id="A0A067LTM9"/>
<sequence length="105" mass="11256">MHLAFNKAITPMISSHFHSMSPPLQILSVGSAVIVAAKAFWVQPGDTGKPQITDSSNQYMEFNTAEHVRAALLEAFQDAGGLYATSESRAALLEVVLSNQLSHAS</sequence>
<dbReference type="Proteomes" id="UP000027195">
    <property type="component" value="Unassembled WGS sequence"/>
</dbReference>
<accession>A0A067LTM9</accession>
<evidence type="ECO:0000313" key="1">
    <source>
        <dbReference type="EMBL" id="KDQ06424.1"/>
    </source>
</evidence>
<protein>
    <submittedName>
        <fullName evidence="1">Uncharacterized protein</fullName>
    </submittedName>
</protein>
<name>A0A067LTM9_BOTB1</name>
<dbReference type="EMBL" id="KL198137">
    <property type="protein sequence ID" value="KDQ06424.1"/>
    <property type="molecule type" value="Genomic_DNA"/>
</dbReference>